<feature type="compositionally biased region" description="Polar residues" evidence="1">
    <location>
        <begin position="284"/>
        <end position="299"/>
    </location>
</feature>
<evidence type="ECO:0000256" key="1">
    <source>
        <dbReference type="SAM" id="MobiDB-lite"/>
    </source>
</evidence>
<dbReference type="PANTHER" id="PTHR14164:SF12">
    <property type="entry name" value="PERICENTRIOLAR MATERIAL 1 PROTEIN"/>
    <property type="match status" value="1"/>
</dbReference>
<dbReference type="GO" id="GO:1905515">
    <property type="term" value="P:non-motile cilium assembly"/>
    <property type="evidence" value="ECO:0007669"/>
    <property type="project" value="TreeGrafter"/>
</dbReference>
<dbReference type="GO" id="GO:0036064">
    <property type="term" value="C:ciliary basal body"/>
    <property type="evidence" value="ECO:0007669"/>
    <property type="project" value="TreeGrafter"/>
</dbReference>
<name>A0A2K5S3A7_CEBIM</name>
<dbReference type="Proteomes" id="UP000233040">
    <property type="component" value="Unassembled WGS sequence"/>
</dbReference>
<feature type="region of interest" description="Disordered" evidence="1">
    <location>
        <begin position="392"/>
        <end position="427"/>
    </location>
</feature>
<gene>
    <name evidence="2" type="primary">PCM1</name>
</gene>
<feature type="region of interest" description="Disordered" evidence="1">
    <location>
        <begin position="460"/>
        <end position="529"/>
    </location>
</feature>
<dbReference type="PANTHER" id="PTHR14164">
    <property type="entry name" value="PERICENTRIOLAR MATERIAL 1-RELATED"/>
    <property type="match status" value="1"/>
</dbReference>
<protein>
    <submittedName>
        <fullName evidence="2">Pericentriolar material 1</fullName>
    </submittedName>
</protein>
<organism evidence="2 3">
    <name type="scientific">Cebus imitator</name>
    <name type="common">Panamanian white-faced capuchin</name>
    <name type="synonym">Cebus capucinus imitator</name>
    <dbReference type="NCBI Taxonomy" id="2715852"/>
    <lineage>
        <taxon>Eukaryota</taxon>
        <taxon>Metazoa</taxon>
        <taxon>Chordata</taxon>
        <taxon>Craniata</taxon>
        <taxon>Vertebrata</taxon>
        <taxon>Euteleostomi</taxon>
        <taxon>Mammalia</taxon>
        <taxon>Eutheria</taxon>
        <taxon>Euarchontoglires</taxon>
        <taxon>Primates</taxon>
        <taxon>Haplorrhini</taxon>
        <taxon>Platyrrhini</taxon>
        <taxon>Cebidae</taxon>
        <taxon>Cebinae</taxon>
        <taxon>Cebus</taxon>
    </lineage>
</organism>
<evidence type="ECO:0000313" key="2">
    <source>
        <dbReference type="Ensembl" id="ENSCCAP00000034851.1"/>
    </source>
</evidence>
<feature type="region of interest" description="Disordered" evidence="1">
    <location>
        <begin position="284"/>
        <end position="308"/>
    </location>
</feature>
<evidence type="ECO:0000313" key="3">
    <source>
        <dbReference type="Proteomes" id="UP000233040"/>
    </source>
</evidence>
<feature type="region of interest" description="Disordered" evidence="1">
    <location>
        <begin position="1"/>
        <end position="162"/>
    </location>
</feature>
<accession>A0A2K5S3A7</accession>
<dbReference type="Ensembl" id="ENSCCAT00000052628.1">
    <property type="protein sequence ID" value="ENSCCAP00000034851.1"/>
    <property type="gene ID" value="ENSCCAG00000035215.1"/>
</dbReference>
<dbReference type="GO" id="GO:0034451">
    <property type="term" value="C:centriolar satellite"/>
    <property type="evidence" value="ECO:0007669"/>
    <property type="project" value="TreeGrafter"/>
</dbReference>
<proteinExistence type="predicted"/>
<reference evidence="2" key="2">
    <citation type="submission" date="2025-09" db="UniProtKB">
        <authorList>
            <consortium name="Ensembl"/>
        </authorList>
    </citation>
    <scope>IDENTIFICATION</scope>
</reference>
<dbReference type="InterPro" id="IPR024138">
    <property type="entry name" value="Pericentriolar_Pcm1"/>
</dbReference>
<reference evidence="2" key="1">
    <citation type="submission" date="2025-08" db="UniProtKB">
        <authorList>
            <consortium name="Ensembl"/>
        </authorList>
    </citation>
    <scope>IDENTIFICATION</scope>
</reference>
<feature type="compositionally biased region" description="Polar residues" evidence="1">
    <location>
        <begin position="463"/>
        <end position="482"/>
    </location>
</feature>
<dbReference type="GO" id="GO:0071539">
    <property type="term" value="P:protein localization to centrosome"/>
    <property type="evidence" value="ECO:0007669"/>
    <property type="project" value="InterPro"/>
</dbReference>
<dbReference type="GO" id="GO:0034454">
    <property type="term" value="P:microtubule anchoring at centrosome"/>
    <property type="evidence" value="ECO:0007669"/>
    <property type="project" value="InterPro"/>
</dbReference>
<feature type="compositionally biased region" description="Basic and acidic residues" evidence="1">
    <location>
        <begin position="43"/>
        <end position="61"/>
    </location>
</feature>
<feature type="compositionally biased region" description="Polar residues" evidence="1">
    <location>
        <begin position="407"/>
        <end position="423"/>
    </location>
</feature>
<keyword evidence="3" id="KW-1185">Reference proteome</keyword>
<dbReference type="GeneTree" id="ENSGT00390000006641"/>
<sequence>MATGGGPFEDGMNDQDLPNWSSESVDDRLNNMDWGGQQKKANRSSEKNKKKFGVESDKRVTNDISPESSPGVGRRRTKTPHTFPHSRYMTQMSVPEQAELEKLKQRINFSDLDQRSIGSDSQGRATAANNKRQLSENRKPFNFLPMQINTNKSKDASASPPKREMIGSAQCKELFASALSNDLLQNCQVSEEDGRGEPAMESSQIVSRLVQIRDYITKASSMREDLVEKNERSANVERLTHLIDHLKEQEKSYMRFLKKILARENEEEDVRTIDSAVGSGSVAESTSLNIDVQSEASDTTARDPQQEPMEEIENLKKQHDLLKRMLQQQEQLRALQGRQAALLALQHKAEQAIAVMDDSVAETAGSLSGVSITSELNEELNDLIQRFHNQLRDSQPPAVPDNRRQAESLSLTREVSQSRNPSASECLPDEKVQLFSKMRVLQEKKQKMDKLLGELHTLRDQHLNNSSSSPQRSVDQRSTSAPSAPVGLVPVVNGESNSLTSPVPYPAASLVSQNESENEAHLNPTEKLQ</sequence>
<feature type="compositionally biased region" description="Polar residues" evidence="1">
    <location>
        <begin position="116"/>
        <end position="132"/>
    </location>
</feature>
<dbReference type="AlphaFoldDB" id="A0A2K5S3A7"/>